<dbReference type="SUPFAM" id="SSF55424">
    <property type="entry name" value="FAD/NAD-linked reductases, dimerisation (C-terminal) domain"/>
    <property type="match status" value="1"/>
</dbReference>
<dbReference type="PANTHER" id="PTHR22912">
    <property type="entry name" value="DISULFIDE OXIDOREDUCTASE"/>
    <property type="match status" value="1"/>
</dbReference>
<feature type="disulfide bond" description="Redox-active" evidence="15">
    <location>
        <begin position="40"/>
        <end position="45"/>
    </location>
</feature>
<dbReference type="PRINTS" id="PR00368">
    <property type="entry name" value="FADPNR"/>
</dbReference>
<dbReference type="NCBIfam" id="TIGR01350">
    <property type="entry name" value="lipoamide_DH"/>
    <property type="match status" value="1"/>
</dbReference>
<dbReference type="GO" id="GO:0050660">
    <property type="term" value="F:flavin adenine dinucleotide binding"/>
    <property type="evidence" value="ECO:0007669"/>
    <property type="project" value="InterPro"/>
</dbReference>
<dbReference type="Gene3D" id="3.30.390.30">
    <property type="match status" value="1"/>
</dbReference>
<keyword evidence="7 14" id="KW-0274">FAD</keyword>
<feature type="domain" description="FAD/NAD(P)-binding" evidence="18">
    <location>
        <begin position="3"/>
        <end position="310"/>
    </location>
</feature>
<evidence type="ECO:0000256" key="5">
    <source>
        <dbReference type="ARBA" id="ARBA00022490"/>
    </source>
</evidence>
<evidence type="ECO:0000256" key="14">
    <source>
        <dbReference type="PIRSR" id="PIRSR000350-3"/>
    </source>
</evidence>
<dbReference type="Pfam" id="PF02852">
    <property type="entry name" value="Pyr_redox_dim"/>
    <property type="match status" value="1"/>
</dbReference>
<comment type="catalytic activity">
    <reaction evidence="12 16">
        <text>N(6)-[(R)-dihydrolipoyl]-L-lysyl-[protein] + NAD(+) = N(6)-[(R)-lipoyl]-L-lysyl-[protein] + NADH + H(+)</text>
        <dbReference type="Rhea" id="RHEA:15045"/>
        <dbReference type="Rhea" id="RHEA-COMP:10474"/>
        <dbReference type="Rhea" id="RHEA-COMP:10475"/>
        <dbReference type="ChEBI" id="CHEBI:15378"/>
        <dbReference type="ChEBI" id="CHEBI:57540"/>
        <dbReference type="ChEBI" id="CHEBI:57945"/>
        <dbReference type="ChEBI" id="CHEBI:83099"/>
        <dbReference type="ChEBI" id="CHEBI:83100"/>
        <dbReference type="EC" id="1.8.1.4"/>
    </reaction>
</comment>
<sequence>MEYDVIIIGAGPAGYVAAIRAAQVGLKTAIIEKKYIGGMCLNWGCIPSKSIIESAKLFNRMKNSAEFGIEGIDPKALTFRWDKVKSRSQKITRKLTAGIGFLLKKNGVDVIMGEAKITGSGSVVVDNRSITAKSIIIATGSYPAPLSDKLSNAPVVHLERIFDLKEIPENIVVYGKGVMSIEMAQFFQLIGKSVTVVSEDSEFFPGIDEYLQSFITRKLKADGIPFVVGDPVEKFEDGYLYVKDKKIACDALVNSSFRNAIIPESQPALSLNEQGFIAVNDSFETSIPGVYAIGDVNGKSFLAHIASAQGLWLVNHLKGIQTEFAIHKYPLNFYTVPEIAQIGLTEQQIKDEGIEYKVSEFPLTANGKALIEGNTEGFIRMLSDKKYGEVLGVQIVADHATDMIAEASAYLQMEGTVYDVAQTIHAHPSVSEIFMEAGFEAVDKAIHK</sequence>
<evidence type="ECO:0000256" key="13">
    <source>
        <dbReference type="PIRSR" id="PIRSR000350-2"/>
    </source>
</evidence>
<keyword evidence="11 16" id="KW-0676">Redox-active center</keyword>
<protein>
    <recommendedName>
        <fullName evidence="4 16">Dihydrolipoyl dehydrogenase</fullName>
        <ecNumber evidence="3 16">1.8.1.4</ecNumber>
    </recommendedName>
</protein>
<evidence type="ECO:0000256" key="6">
    <source>
        <dbReference type="ARBA" id="ARBA00022630"/>
    </source>
</evidence>
<dbReference type="GO" id="GO:0004148">
    <property type="term" value="F:dihydrolipoyl dehydrogenase (NADH) activity"/>
    <property type="evidence" value="ECO:0007669"/>
    <property type="project" value="UniProtKB-EC"/>
</dbReference>
<dbReference type="EC" id="1.8.1.4" evidence="3 16"/>
<dbReference type="Proteomes" id="UP000294830">
    <property type="component" value="Unassembled WGS sequence"/>
</dbReference>
<evidence type="ECO:0000256" key="8">
    <source>
        <dbReference type="ARBA" id="ARBA00023002"/>
    </source>
</evidence>
<dbReference type="PIRSF" id="PIRSF000350">
    <property type="entry name" value="Mercury_reductase_MerA"/>
    <property type="match status" value="1"/>
</dbReference>
<keyword evidence="20" id="KW-1185">Reference proteome</keyword>
<organism evidence="19 20">
    <name type="scientific">Acetobacteroides hydrogenigenes</name>
    <dbReference type="NCBI Taxonomy" id="979970"/>
    <lineage>
        <taxon>Bacteria</taxon>
        <taxon>Pseudomonadati</taxon>
        <taxon>Bacteroidota</taxon>
        <taxon>Bacteroidia</taxon>
        <taxon>Bacteroidales</taxon>
        <taxon>Rikenellaceae</taxon>
        <taxon>Acetobacteroides</taxon>
    </lineage>
</organism>
<feature type="binding site" evidence="14">
    <location>
        <position position="49"/>
    </location>
    <ligand>
        <name>FAD</name>
        <dbReference type="ChEBI" id="CHEBI:57692"/>
    </ligand>
</feature>
<evidence type="ECO:0000256" key="3">
    <source>
        <dbReference type="ARBA" id="ARBA00012608"/>
    </source>
</evidence>
<keyword evidence="14" id="KW-0547">Nucleotide-binding</keyword>
<dbReference type="InterPro" id="IPR004099">
    <property type="entry name" value="Pyr_nucl-diS_OxRdtase_dimer"/>
</dbReference>
<dbReference type="InterPro" id="IPR023753">
    <property type="entry name" value="FAD/NAD-binding_dom"/>
</dbReference>
<keyword evidence="6 16" id="KW-0285">Flavoprotein</keyword>
<dbReference type="InterPro" id="IPR050151">
    <property type="entry name" value="Class-I_Pyr_Nuc-Dis_Oxidored"/>
</dbReference>
<evidence type="ECO:0000259" key="17">
    <source>
        <dbReference type="Pfam" id="PF02852"/>
    </source>
</evidence>
<feature type="binding site" evidence="14">
    <location>
        <position position="295"/>
    </location>
    <ligand>
        <name>FAD</name>
        <dbReference type="ChEBI" id="CHEBI:57692"/>
    </ligand>
</feature>
<dbReference type="AlphaFoldDB" id="A0A4R2EMW0"/>
<comment type="similarity">
    <text evidence="2 16">Belongs to the class-I pyridine nucleotide-disulfide oxidoreductase family.</text>
</comment>
<dbReference type="GO" id="GO:0006103">
    <property type="term" value="P:2-oxoglutarate metabolic process"/>
    <property type="evidence" value="ECO:0007669"/>
    <property type="project" value="TreeGrafter"/>
</dbReference>
<dbReference type="EMBL" id="SLWB01000004">
    <property type="protein sequence ID" value="TCN70163.1"/>
    <property type="molecule type" value="Genomic_DNA"/>
</dbReference>
<comment type="subcellular location">
    <subcellularLocation>
        <location evidence="1">Cytoplasm</location>
    </subcellularLocation>
</comment>
<comment type="miscellaneous">
    <text evidence="16">The active site is a redox-active disulfide bond.</text>
</comment>
<dbReference type="PANTHER" id="PTHR22912:SF217">
    <property type="entry name" value="DIHYDROLIPOYL DEHYDROGENASE"/>
    <property type="match status" value="1"/>
</dbReference>
<evidence type="ECO:0000256" key="16">
    <source>
        <dbReference type="RuleBase" id="RU003692"/>
    </source>
</evidence>
<dbReference type="InterPro" id="IPR016156">
    <property type="entry name" value="FAD/NAD-linked_Rdtase_dimer_sf"/>
</dbReference>
<evidence type="ECO:0000256" key="10">
    <source>
        <dbReference type="ARBA" id="ARBA00023157"/>
    </source>
</evidence>
<dbReference type="InterPro" id="IPR001100">
    <property type="entry name" value="Pyr_nuc-diS_OxRdtase"/>
</dbReference>
<dbReference type="PRINTS" id="PR00411">
    <property type="entry name" value="PNDRDTASEI"/>
</dbReference>
<feature type="binding site" evidence="14">
    <location>
        <begin position="175"/>
        <end position="182"/>
    </location>
    <ligand>
        <name>NAD(+)</name>
        <dbReference type="ChEBI" id="CHEBI:57540"/>
    </ligand>
</feature>
<comment type="caution">
    <text evidence="19">The sequence shown here is derived from an EMBL/GenBank/DDBJ whole genome shotgun (WGS) entry which is preliminary data.</text>
</comment>
<gene>
    <name evidence="19" type="ORF">CLV25_104118</name>
</gene>
<dbReference type="GO" id="GO:0005737">
    <property type="term" value="C:cytoplasm"/>
    <property type="evidence" value="ECO:0007669"/>
    <property type="project" value="UniProtKB-SubCell"/>
</dbReference>
<feature type="binding site" evidence="14">
    <location>
        <begin position="139"/>
        <end position="141"/>
    </location>
    <ligand>
        <name>FAD</name>
        <dbReference type="ChEBI" id="CHEBI:57692"/>
    </ligand>
</feature>
<accession>A0A4R2EMW0</accession>
<keyword evidence="5" id="KW-0963">Cytoplasm</keyword>
<keyword evidence="9 14" id="KW-0520">NAD</keyword>
<dbReference type="SUPFAM" id="SSF51905">
    <property type="entry name" value="FAD/NAD(P)-binding domain"/>
    <property type="match status" value="1"/>
</dbReference>
<evidence type="ECO:0000256" key="15">
    <source>
        <dbReference type="PIRSR" id="PIRSR000350-4"/>
    </source>
</evidence>
<evidence type="ECO:0000313" key="19">
    <source>
        <dbReference type="EMBL" id="TCN70163.1"/>
    </source>
</evidence>
<evidence type="ECO:0000256" key="11">
    <source>
        <dbReference type="ARBA" id="ARBA00023284"/>
    </source>
</evidence>
<evidence type="ECO:0000313" key="20">
    <source>
        <dbReference type="Proteomes" id="UP000294830"/>
    </source>
</evidence>
<feature type="domain" description="Pyridine nucleotide-disulphide oxidoreductase dimerisation" evidence="17">
    <location>
        <begin position="331"/>
        <end position="437"/>
    </location>
</feature>
<name>A0A4R2EMW0_9BACT</name>
<dbReference type="RefSeq" id="WP_131838720.1">
    <property type="nucleotide sequence ID" value="NZ_SLWB01000004.1"/>
</dbReference>
<dbReference type="OrthoDB" id="9800167at2"/>
<keyword evidence="8 16" id="KW-0560">Oxidoreductase</keyword>
<dbReference type="PROSITE" id="PS00076">
    <property type="entry name" value="PYRIDINE_REDOX_1"/>
    <property type="match status" value="1"/>
</dbReference>
<evidence type="ECO:0000256" key="1">
    <source>
        <dbReference type="ARBA" id="ARBA00004496"/>
    </source>
</evidence>
<evidence type="ECO:0000256" key="7">
    <source>
        <dbReference type="ARBA" id="ARBA00022827"/>
    </source>
</evidence>
<dbReference type="InterPro" id="IPR012999">
    <property type="entry name" value="Pyr_OxRdtase_I_AS"/>
</dbReference>
<evidence type="ECO:0000256" key="4">
    <source>
        <dbReference type="ARBA" id="ARBA00016961"/>
    </source>
</evidence>
<dbReference type="Gene3D" id="3.50.50.60">
    <property type="entry name" value="FAD/NAD(P)-binding domain"/>
    <property type="match status" value="2"/>
</dbReference>
<feature type="active site" description="Proton acceptor" evidence="13">
    <location>
        <position position="427"/>
    </location>
</feature>
<reference evidence="19 20" key="1">
    <citation type="submission" date="2019-03" db="EMBL/GenBank/DDBJ databases">
        <title>Genomic Encyclopedia of Archaeal and Bacterial Type Strains, Phase II (KMG-II): from individual species to whole genera.</title>
        <authorList>
            <person name="Goeker M."/>
        </authorList>
    </citation>
    <scope>NUCLEOTIDE SEQUENCE [LARGE SCALE GENOMIC DNA]</scope>
    <source>
        <strain evidence="19 20">RL-C</strain>
    </source>
</reference>
<keyword evidence="10" id="KW-1015">Disulfide bond</keyword>
<comment type="cofactor">
    <cofactor evidence="14 16">
        <name>FAD</name>
        <dbReference type="ChEBI" id="CHEBI:57692"/>
    </cofactor>
    <text evidence="14 16">Binds 1 FAD per subunit.</text>
</comment>
<evidence type="ECO:0000256" key="12">
    <source>
        <dbReference type="ARBA" id="ARBA00049187"/>
    </source>
</evidence>
<evidence type="ECO:0000256" key="2">
    <source>
        <dbReference type="ARBA" id="ARBA00007532"/>
    </source>
</evidence>
<proteinExistence type="inferred from homology"/>
<evidence type="ECO:0000259" key="18">
    <source>
        <dbReference type="Pfam" id="PF07992"/>
    </source>
</evidence>
<dbReference type="Pfam" id="PF07992">
    <property type="entry name" value="Pyr_redox_2"/>
    <property type="match status" value="1"/>
</dbReference>
<dbReference type="InterPro" id="IPR006258">
    <property type="entry name" value="Lipoamide_DH"/>
</dbReference>
<dbReference type="FunFam" id="3.30.390.30:FF:000001">
    <property type="entry name" value="Dihydrolipoyl dehydrogenase"/>
    <property type="match status" value="1"/>
</dbReference>
<evidence type="ECO:0000256" key="9">
    <source>
        <dbReference type="ARBA" id="ARBA00023027"/>
    </source>
</evidence>
<dbReference type="InterPro" id="IPR036188">
    <property type="entry name" value="FAD/NAD-bd_sf"/>
</dbReference>